<feature type="region of interest" description="Disordered" evidence="1">
    <location>
        <begin position="28"/>
        <end position="63"/>
    </location>
</feature>
<organism evidence="2 3">
    <name type="scientific">Brevibacterium aurantiacum</name>
    <dbReference type="NCBI Taxonomy" id="273384"/>
    <lineage>
        <taxon>Bacteria</taxon>
        <taxon>Bacillati</taxon>
        <taxon>Actinomycetota</taxon>
        <taxon>Actinomycetes</taxon>
        <taxon>Micrococcales</taxon>
        <taxon>Brevibacteriaceae</taxon>
        <taxon>Brevibacterium</taxon>
    </lineage>
</organism>
<evidence type="ECO:0000256" key="1">
    <source>
        <dbReference type="SAM" id="MobiDB-lite"/>
    </source>
</evidence>
<evidence type="ECO:0000313" key="3">
    <source>
        <dbReference type="Proteomes" id="UP000316406"/>
    </source>
</evidence>
<accession>A0A556CC69</accession>
<protein>
    <recommendedName>
        <fullName evidence="4">Lipoprotein</fullName>
    </recommendedName>
</protein>
<reference evidence="2 3" key="1">
    <citation type="submission" date="2019-07" db="EMBL/GenBank/DDBJ databases">
        <title>Draft genome sequence of Brevibacterium aurantiacum XU54 isolated from Xinjiang China.</title>
        <authorList>
            <person name="Xu X."/>
        </authorList>
    </citation>
    <scope>NUCLEOTIDE SEQUENCE [LARGE SCALE GENOMIC DNA]</scope>
    <source>
        <strain evidence="2 3">XU54</strain>
    </source>
</reference>
<gene>
    <name evidence="2" type="ORF">FO013_12730</name>
</gene>
<feature type="compositionally biased region" description="Low complexity" evidence="1">
    <location>
        <begin position="48"/>
        <end position="63"/>
    </location>
</feature>
<dbReference type="EMBL" id="VLTK01000007">
    <property type="protein sequence ID" value="TSI14906.1"/>
    <property type="molecule type" value="Genomic_DNA"/>
</dbReference>
<feature type="compositionally biased region" description="Polar residues" evidence="1">
    <location>
        <begin position="37"/>
        <end position="47"/>
    </location>
</feature>
<dbReference type="RefSeq" id="WP_143922948.1">
    <property type="nucleotide sequence ID" value="NZ_VLTK01000007.1"/>
</dbReference>
<evidence type="ECO:0008006" key="4">
    <source>
        <dbReference type="Google" id="ProtNLM"/>
    </source>
</evidence>
<keyword evidence="3" id="KW-1185">Reference proteome</keyword>
<evidence type="ECO:0000313" key="2">
    <source>
        <dbReference type="EMBL" id="TSI14906.1"/>
    </source>
</evidence>
<comment type="caution">
    <text evidence="2">The sequence shown here is derived from an EMBL/GenBank/DDBJ whole genome shotgun (WGS) entry which is preliminary data.</text>
</comment>
<proteinExistence type="predicted"/>
<dbReference type="PROSITE" id="PS51257">
    <property type="entry name" value="PROKAR_LIPOPROTEIN"/>
    <property type="match status" value="1"/>
</dbReference>
<dbReference type="Proteomes" id="UP000316406">
    <property type="component" value="Unassembled WGS sequence"/>
</dbReference>
<name>A0A556CC69_BREAU</name>
<dbReference type="AlphaFoldDB" id="A0A556CC69"/>
<sequence length="187" mass="19530">MKPPHPIRLVAVVGVTSALLLSGCQSHKDQIAEEPPASTSPTEKVLQSPTPSATATPTAGSYTDPSKADTYCGAIGGLVALNDEANAQDEKTIIDEMGTRLDLLVTGTAHISKLAPEGAAQDWEAVSNDYGKAADLFKSSGGQVSNTNFLLLLSAATKTADKTYKDQAEPVDDECGIDITELIAEEK</sequence>
<dbReference type="OrthoDB" id="4809916at2"/>